<evidence type="ECO:0000313" key="2">
    <source>
        <dbReference type="EMBL" id="KAF3945588.1"/>
    </source>
</evidence>
<proteinExistence type="predicted"/>
<protein>
    <submittedName>
        <fullName evidence="2">Uncharacterized protein</fullName>
    </submittedName>
</protein>
<reference evidence="2" key="1">
    <citation type="submission" date="2020-03" db="EMBL/GenBank/DDBJ databases">
        <title>Castanea mollissima Vanexum genome sequencing.</title>
        <authorList>
            <person name="Staton M."/>
        </authorList>
    </citation>
    <scope>NUCLEOTIDE SEQUENCE</scope>
    <source>
        <tissue evidence="2">Leaf</tissue>
    </source>
</reference>
<sequence length="137" mass="15665">MYREVPNGQVKEVDGTSWPFTWKMWCSYLGQEHTTHAEKCPMQQEWSKGKKNAKKGDKLTGQAKASGSTKHVGESAGTDDKFSLEKAIATLNGYKDLDDMTFFKVQKNCNRVARIFFMTVPDNRKKAWMEFIAKESD</sequence>
<dbReference type="AlphaFoldDB" id="A0A8J4Q8H0"/>
<dbReference type="EMBL" id="JRKL02012009">
    <property type="protein sequence ID" value="KAF3945588.1"/>
    <property type="molecule type" value="Genomic_DNA"/>
</dbReference>
<comment type="caution">
    <text evidence="2">The sequence shown here is derived from an EMBL/GenBank/DDBJ whole genome shotgun (WGS) entry which is preliminary data.</text>
</comment>
<evidence type="ECO:0000256" key="1">
    <source>
        <dbReference type="SAM" id="MobiDB-lite"/>
    </source>
</evidence>
<evidence type="ECO:0000313" key="3">
    <source>
        <dbReference type="Proteomes" id="UP000737018"/>
    </source>
</evidence>
<accession>A0A8J4Q8H0</accession>
<gene>
    <name evidence="2" type="ORF">CMV_028052</name>
</gene>
<keyword evidence="3" id="KW-1185">Reference proteome</keyword>
<name>A0A8J4Q8H0_9ROSI</name>
<feature type="region of interest" description="Disordered" evidence="1">
    <location>
        <begin position="40"/>
        <end position="77"/>
    </location>
</feature>
<dbReference type="Proteomes" id="UP000737018">
    <property type="component" value="Unassembled WGS sequence"/>
</dbReference>
<organism evidence="2 3">
    <name type="scientific">Castanea mollissima</name>
    <name type="common">Chinese chestnut</name>
    <dbReference type="NCBI Taxonomy" id="60419"/>
    <lineage>
        <taxon>Eukaryota</taxon>
        <taxon>Viridiplantae</taxon>
        <taxon>Streptophyta</taxon>
        <taxon>Embryophyta</taxon>
        <taxon>Tracheophyta</taxon>
        <taxon>Spermatophyta</taxon>
        <taxon>Magnoliopsida</taxon>
        <taxon>eudicotyledons</taxon>
        <taxon>Gunneridae</taxon>
        <taxon>Pentapetalae</taxon>
        <taxon>rosids</taxon>
        <taxon>fabids</taxon>
        <taxon>Fagales</taxon>
        <taxon>Fagaceae</taxon>
        <taxon>Castanea</taxon>
    </lineage>
</organism>